<evidence type="ECO:0000256" key="1">
    <source>
        <dbReference type="SAM" id="MobiDB-lite"/>
    </source>
</evidence>
<keyword evidence="5" id="KW-1185">Reference proteome</keyword>
<keyword evidence="2" id="KW-0472">Membrane</keyword>
<evidence type="ECO:0000313" key="5">
    <source>
        <dbReference type="Proteomes" id="UP001629059"/>
    </source>
</evidence>
<dbReference type="SUPFAM" id="SSF74653">
    <property type="entry name" value="TolA/TonB C-terminal domain"/>
    <property type="match status" value="1"/>
</dbReference>
<name>A0ABW8YA96_9FLAO</name>
<dbReference type="EMBL" id="JBELQB010000004">
    <property type="protein sequence ID" value="MFL9837131.1"/>
    <property type="molecule type" value="Genomic_DNA"/>
</dbReference>
<keyword evidence="2" id="KW-0812">Transmembrane</keyword>
<sequence length="423" mass="48027">MTEFLIKSAISMAVLLMVYKLFLEKEKMHLFNRIYLLTSLVFSICVPFISIPSIANYSKNINELPQIALDEIIITRESAGFDIQFWLILIYTSITLLLVIRFIKNILSFVFKIKSNKKIKYKTATLVLLPYNTLPHTFLEYIFISKDDHNKNAIEKDLYTHELAHVNQKHTLDILLVELFKTLFWFNPVLYFYKKSIQLNHEFLADDAVINTNKNTSGYQSLLLKMASGSHTVALASNINFSITKKRFVMMTKTTPRFLAISKQLLVVPVMAGLFLISCADNETKPEPETNSVQETPKAPEEVNAKPAVSTPDSEPDEVINLAGLTKQPEYPGGMPEFYNYINKNFTIPDVKENKVLKIYISFVIEKDGSMSSIKVLRDPGYGAGNEAVRVLKSVPEKWIPGEMDGKTVRSSYTLPITLNIGD</sequence>
<gene>
    <name evidence="4" type="ORF">ABS768_06445</name>
</gene>
<feature type="domain" description="Peptidase M56" evidence="3">
    <location>
        <begin position="141"/>
        <end position="250"/>
    </location>
</feature>
<feature type="transmembrane region" description="Helical" evidence="2">
    <location>
        <begin position="83"/>
        <end position="103"/>
    </location>
</feature>
<dbReference type="Proteomes" id="UP001629059">
    <property type="component" value="Unassembled WGS sequence"/>
</dbReference>
<reference evidence="4 5" key="1">
    <citation type="submission" date="2024-06" db="EMBL/GenBank/DDBJ databases">
        <authorList>
            <person name="Kaempfer P."/>
            <person name="Viver T."/>
        </authorList>
    </citation>
    <scope>NUCLEOTIDE SEQUENCE [LARGE SCALE GENOMIC DNA]</scope>
    <source>
        <strain evidence="4 5">ST-75</strain>
    </source>
</reference>
<evidence type="ECO:0000256" key="2">
    <source>
        <dbReference type="SAM" id="Phobius"/>
    </source>
</evidence>
<dbReference type="CDD" id="cd07341">
    <property type="entry name" value="M56_BlaR1_MecR1_like"/>
    <property type="match status" value="1"/>
</dbReference>
<evidence type="ECO:0000259" key="3">
    <source>
        <dbReference type="Pfam" id="PF05569"/>
    </source>
</evidence>
<dbReference type="Pfam" id="PF05569">
    <property type="entry name" value="Peptidase_M56"/>
    <property type="match status" value="1"/>
</dbReference>
<dbReference type="PANTHER" id="PTHR34978">
    <property type="entry name" value="POSSIBLE SENSOR-TRANSDUCER PROTEIN BLAR"/>
    <property type="match status" value="1"/>
</dbReference>
<comment type="caution">
    <text evidence="4">The sequence shown here is derived from an EMBL/GenBank/DDBJ whole genome shotgun (WGS) entry which is preliminary data.</text>
</comment>
<feature type="region of interest" description="Disordered" evidence="1">
    <location>
        <begin position="284"/>
        <end position="317"/>
    </location>
</feature>
<evidence type="ECO:0000313" key="4">
    <source>
        <dbReference type="EMBL" id="MFL9837131.1"/>
    </source>
</evidence>
<accession>A0ABW8YA96</accession>
<dbReference type="Gene3D" id="3.30.1150.10">
    <property type="match status" value="1"/>
</dbReference>
<dbReference type="InterPro" id="IPR008756">
    <property type="entry name" value="Peptidase_M56"/>
</dbReference>
<protein>
    <submittedName>
        <fullName evidence="4">M56 family metallopeptidase</fullName>
    </submittedName>
</protein>
<organism evidence="4 5">
    <name type="scientific">Flavobacterium rhizophilum</name>
    <dbReference type="NCBI Taxonomy" id="3163296"/>
    <lineage>
        <taxon>Bacteria</taxon>
        <taxon>Pseudomonadati</taxon>
        <taxon>Bacteroidota</taxon>
        <taxon>Flavobacteriia</taxon>
        <taxon>Flavobacteriales</taxon>
        <taxon>Flavobacteriaceae</taxon>
        <taxon>Flavobacterium</taxon>
    </lineage>
</organism>
<feature type="transmembrane region" description="Helical" evidence="2">
    <location>
        <begin position="6"/>
        <end position="22"/>
    </location>
</feature>
<feature type="transmembrane region" description="Helical" evidence="2">
    <location>
        <begin position="34"/>
        <end position="55"/>
    </location>
</feature>
<keyword evidence="2" id="KW-1133">Transmembrane helix</keyword>
<dbReference type="PANTHER" id="PTHR34978:SF3">
    <property type="entry name" value="SLR0241 PROTEIN"/>
    <property type="match status" value="1"/>
</dbReference>
<dbReference type="RefSeq" id="WP_408074145.1">
    <property type="nucleotide sequence ID" value="NZ_JBELQB010000004.1"/>
</dbReference>
<proteinExistence type="predicted"/>
<dbReference type="InterPro" id="IPR052173">
    <property type="entry name" value="Beta-lactam_resp_regulator"/>
</dbReference>
<feature type="transmembrane region" description="Helical" evidence="2">
    <location>
        <begin position="124"/>
        <end position="144"/>
    </location>
</feature>